<feature type="transmembrane region" description="Helical" evidence="7">
    <location>
        <begin position="222"/>
        <end position="242"/>
    </location>
</feature>
<dbReference type="GeneID" id="36588826"/>
<keyword evidence="4 7" id="KW-1133">Transmembrane helix</keyword>
<dbReference type="PANTHER" id="PTHR23504:SF6">
    <property type="entry name" value="MULTIDRUG TRANSPORTER, PUTATIVE (AFU_ORTHOLOGUE AFUA_4G08740)-RELATED"/>
    <property type="match status" value="1"/>
</dbReference>
<dbReference type="InParanoid" id="A0A2J6T2A6"/>
<feature type="transmembrane region" description="Helical" evidence="7">
    <location>
        <begin position="272"/>
        <end position="289"/>
    </location>
</feature>
<evidence type="ECO:0000256" key="5">
    <source>
        <dbReference type="ARBA" id="ARBA00023136"/>
    </source>
</evidence>
<dbReference type="PROSITE" id="PS50850">
    <property type="entry name" value="MFS"/>
    <property type="match status" value="1"/>
</dbReference>
<dbReference type="GO" id="GO:0022857">
    <property type="term" value="F:transmembrane transporter activity"/>
    <property type="evidence" value="ECO:0007669"/>
    <property type="project" value="InterPro"/>
</dbReference>
<evidence type="ECO:0000313" key="10">
    <source>
        <dbReference type="Proteomes" id="UP000235371"/>
    </source>
</evidence>
<keyword evidence="3 7" id="KW-0812">Transmembrane</keyword>
<evidence type="ECO:0000256" key="1">
    <source>
        <dbReference type="ARBA" id="ARBA00004141"/>
    </source>
</evidence>
<evidence type="ECO:0000313" key="9">
    <source>
        <dbReference type="EMBL" id="PMD57073.1"/>
    </source>
</evidence>
<proteinExistence type="predicted"/>
<dbReference type="RefSeq" id="XP_024733977.1">
    <property type="nucleotide sequence ID" value="XM_024880749.1"/>
</dbReference>
<evidence type="ECO:0000259" key="8">
    <source>
        <dbReference type="PROSITE" id="PS50850"/>
    </source>
</evidence>
<keyword evidence="10" id="KW-1185">Reference proteome</keyword>
<dbReference type="PANTHER" id="PTHR23504">
    <property type="entry name" value="MAJOR FACILITATOR SUPERFAMILY DOMAIN-CONTAINING PROTEIN 10"/>
    <property type="match status" value="1"/>
</dbReference>
<dbReference type="GO" id="GO:0016020">
    <property type="term" value="C:membrane"/>
    <property type="evidence" value="ECO:0007669"/>
    <property type="project" value="UniProtKB-SubCell"/>
</dbReference>
<dbReference type="Gene3D" id="1.20.1250.20">
    <property type="entry name" value="MFS general substrate transporter like domains"/>
    <property type="match status" value="1"/>
</dbReference>
<evidence type="ECO:0000256" key="3">
    <source>
        <dbReference type="ARBA" id="ARBA00022692"/>
    </source>
</evidence>
<feature type="region of interest" description="Disordered" evidence="6">
    <location>
        <begin position="23"/>
        <end position="54"/>
    </location>
</feature>
<evidence type="ECO:0000256" key="7">
    <source>
        <dbReference type="SAM" id="Phobius"/>
    </source>
</evidence>
<name>A0A2J6T2A6_9HELO</name>
<evidence type="ECO:0000256" key="4">
    <source>
        <dbReference type="ARBA" id="ARBA00022989"/>
    </source>
</evidence>
<protein>
    <submittedName>
        <fullName evidence="9">MFS multidrug transporter-like protein</fullName>
    </submittedName>
</protein>
<keyword evidence="5 7" id="KW-0472">Membrane</keyword>
<evidence type="ECO:0000256" key="6">
    <source>
        <dbReference type="SAM" id="MobiDB-lite"/>
    </source>
</evidence>
<dbReference type="Pfam" id="PF07690">
    <property type="entry name" value="MFS_1"/>
    <property type="match status" value="1"/>
</dbReference>
<feature type="transmembrane region" description="Helical" evidence="7">
    <location>
        <begin position="564"/>
        <end position="586"/>
    </location>
</feature>
<gene>
    <name evidence="9" type="ORF">K444DRAFT_615529</name>
</gene>
<reference evidence="9 10" key="1">
    <citation type="submission" date="2016-04" db="EMBL/GenBank/DDBJ databases">
        <title>A degradative enzymes factory behind the ericoid mycorrhizal symbiosis.</title>
        <authorList>
            <consortium name="DOE Joint Genome Institute"/>
            <person name="Martino E."/>
            <person name="Morin E."/>
            <person name="Grelet G."/>
            <person name="Kuo A."/>
            <person name="Kohler A."/>
            <person name="Daghino S."/>
            <person name="Barry K."/>
            <person name="Choi C."/>
            <person name="Cichocki N."/>
            <person name="Clum A."/>
            <person name="Copeland A."/>
            <person name="Hainaut M."/>
            <person name="Haridas S."/>
            <person name="Labutti K."/>
            <person name="Lindquist E."/>
            <person name="Lipzen A."/>
            <person name="Khouja H.-R."/>
            <person name="Murat C."/>
            <person name="Ohm R."/>
            <person name="Olson A."/>
            <person name="Spatafora J."/>
            <person name="Veneault-Fourrey C."/>
            <person name="Henrissat B."/>
            <person name="Grigoriev I."/>
            <person name="Martin F."/>
            <person name="Perotto S."/>
        </authorList>
    </citation>
    <scope>NUCLEOTIDE SEQUENCE [LARGE SCALE GENOMIC DNA]</scope>
    <source>
        <strain evidence="9 10">E</strain>
    </source>
</reference>
<dbReference type="PRINTS" id="PR01035">
    <property type="entry name" value="TCRTETA"/>
</dbReference>
<comment type="subcellular location">
    <subcellularLocation>
        <location evidence="1">Membrane</location>
        <topology evidence="1">Multi-pass membrane protein</topology>
    </subcellularLocation>
</comment>
<dbReference type="InterPro" id="IPR001958">
    <property type="entry name" value="Tet-R_TetA/multi-R_MdtG-like"/>
</dbReference>
<feature type="transmembrane region" description="Helical" evidence="7">
    <location>
        <begin position="165"/>
        <end position="184"/>
    </location>
</feature>
<dbReference type="EMBL" id="KZ613847">
    <property type="protein sequence ID" value="PMD57073.1"/>
    <property type="molecule type" value="Genomic_DNA"/>
</dbReference>
<keyword evidence="2" id="KW-0813">Transport</keyword>
<organism evidence="9 10">
    <name type="scientific">Hyaloscypha bicolor E</name>
    <dbReference type="NCBI Taxonomy" id="1095630"/>
    <lineage>
        <taxon>Eukaryota</taxon>
        <taxon>Fungi</taxon>
        <taxon>Dikarya</taxon>
        <taxon>Ascomycota</taxon>
        <taxon>Pezizomycotina</taxon>
        <taxon>Leotiomycetes</taxon>
        <taxon>Helotiales</taxon>
        <taxon>Hyaloscyphaceae</taxon>
        <taxon>Hyaloscypha</taxon>
        <taxon>Hyaloscypha bicolor</taxon>
    </lineage>
</organism>
<feature type="transmembrane region" description="Helical" evidence="7">
    <location>
        <begin position="427"/>
        <end position="449"/>
    </location>
</feature>
<dbReference type="InterPro" id="IPR011701">
    <property type="entry name" value="MFS"/>
</dbReference>
<dbReference type="OrthoDB" id="10262656at2759"/>
<dbReference type="InterPro" id="IPR020846">
    <property type="entry name" value="MFS_dom"/>
</dbReference>
<evidence type="ECO:0000256" key="2">
    <source>
        <dbReference type="ARBA" id="ARBA00022448"/>
    </source>
</evidence>
<accession>A0A2J6T2A6</accession>
<feature type="domain" description="Major facilitator superfamily (MFS) profile" evidence="8">
    <location>
        <begin position="93"/>
        <end position="585"/>
    </location>
</feature>
<feature type="transmembrane region" description="Helical" evidence="7">
    <location>
        <begin position="461"/>
        <end position="480"/>
    </location>
</feature>
<feature type="transmembrane region" description="Helical" evidence="7">
    <location>
        <begin position="364"/>
        <end position="386"/>
    </location>
</feature>
<sequence length="620" mass="67898">MSTSSKSSARSVRSIRSVVSDYGTIAQSDTDSDKSSDVSPHGNDYDGGSGSEVPYDRARRRSFIEEDEDPLQIELPVKKPKPVTWSSLPHKGQLAILTAARLAEPLVQTSLRSYLFYQLKSFDRSLPDSVIASQAGIMQSSFAAAQLCTAMLWGRASDHGGRKRVLLIGLSGTMISCLGFGFATTFWQALIFRMLGGALNGNVGVMRTMVSEIVREKKYQSRAFLILPMCANIGVIIGPMMGGLTSDPAGNYPSIFAGIKWLEKFPYSPPNIISAIFLFCAACFIFFGLEETHERYAQEHDRGVHFRRKVAGSLRRIFKGEKSGYRSYESLLDSHDGSVTEYEPPKPKKHIAPRYKNKLPFRRIFTYNVICTLICHALMAGSMGTFNNVWYSFLSTPVYDPAKAPPDYTPHPPFTFTGGIGLPPRSVGFAMAILGSIGISMQLFIYPLVNDRLGTVRSWRIFLYCFPFVYILAPLLSLIPSTTPPPSQKTGWPIWISITSVLFLQVVGKTFASPATTILINNCSPHPSVLGTIHGIGQTASSAARTVGPALGGFLYGLGLRNGVVAAVFWGLAIVASFSCVASNWVREGNGHEIRLEGDDEAEAEAEAENRPLLRSLLEL</sequence>
<dbReference type="AlphaFoldDB" id="A0A2J6T2A6"/>
<feature type="transmembrane region" description="Helical" evidence="7">
    <location>
        <begin position="190"/>
        <end position="210"/>
    </location>
</feature>
<dbReference type="InterPro" id="IPR036259">
    <property type="entry name" value="MFS_trans_sf"/>
</dbReference>
<dbReference type="Proteomes" id="UP000235371">
    <property type="component" value="Unassembled WGS sequence"/>
</dbReference>
<dbReference type="SUPFAM" id="SSF103473">
    <property type="entry name" value="MFS general substrate transporter"/>
    <property type="match status" value="1"/>
</dbReference>